<name>A0ACC0X594_9ROSI</name>
<keyword evidence="2" id="KW-1185">Reference proteome</keyword>
<evidence type="ECO:0000313" key="1">
    <source>
        <dbReference type="EMBL" id="KAJ0009821.1"/>
    </source>
</evidence>
<protein>
    <submittedName>
        <fullName evidence="1">Uncharacterized protein</fullName>
    </submittedName>
</protein>
<proteinExistence type="predicted"/>
<dbReference type="EMBL" id="CM047749">
    <property type="protein sequence ID" value="KAJ0009821.1"/>
    <property type="molecule type" value="Genomic_DNA"/>
</dbReference>
<evidence type="ECO:0000313" key="2">
    <source>
        <dbReference type="Proteomes" id="UP001163603"/>
    </source>
</evidence>
<comment type="caution">
    <text evidence="1">The sequence shown here is derived from an EMBL/GenBank/DDBJ whole genome shotgun (WGS) entry which is preliminary data.</text>
</comment>
<organism evidence="1 2">
    <name type="scientific">Pistacia integerrima</name>
    <dbReference type="NCBI Taxonomy" id="434235"/>
    <lineage>
        <taxon>Eukaryota</taxon>
        <taxon>Viridiplantae</taxon>
        <taxon>Streptophyta</taxon>
        <taxon>Embryophyta</taxon>
        <taxon>Tracheophyta</taxon>
        <taxon>Spermatophyta</taxon>
        <taxon>Magnoliopsida</taxon>
        <taxon>eudicotyledons</taxon>
        <taxon>Gunneridae</taxon>
        <taxon>Pentapetalae</taxon>
        <taxon>rosids</taxon>
        <taxon>malvids</taxon>
        <taxon>Sapindales</taxon>
        <taxon>Anacardiaceae</taxon>
        <taxon>Pistacia</taxon>
    </lineage>
</organism>
<accession>A0ACC0X594</accession>
<reference evidence="2" key="1">
    <citation type="journal article" date="2023" name="G3 (Bethesda)">
        <title>Genome assembly and association tests identify interacting loci associated with vigor, precocity, and sex in interspecific pistachio rootstocks.</title>
        <authorList>
            <person name="Palmer W."/>
            <person name="Jacygrad E."/>
            <person name="Sagayaradj S."/>
            <person name="Cavanaugh K."/>
            <person name="Han R."/>
            <person name="Bertier L."/>
            <person name="Beede B."/>
            <person name="Kafkas S."/>
            <person name="Golino D."/>
            <person name="Preece J."/>
            <person name="Michelmore R."/>
        </authorList>
    </citation>
    <scope>NUCLEOTIDE SEQUENCE [LARGE SCALE GENOMIC DNA]</scope>
</reference>
<dbReference type="Proteomes" id="UP001163603">
    <property type="component" value="Chromosome 14"/>
</dbReference>
<sequence length="112" mass="13137">MHRKIFTKRLNKIDVEHRLSILIGPLTFFPCFKDNHKVQVLKIDDEEGNAWPFQMIISKGSCGKIVMSGAWLQFVRSKQLQSGFKVQLFMEEDVVTRDVKYKVKLKKPHTIF</sequence>
<gene>
    <name evidence="1" type="ORF">Pint_34063</name>
</gene>